<dbReference type="Pfam" id="PF01352">
    <property type="entry name" value="KRAB"/>
    <property type="match status" value="1"/>
</dbReference>
<feature type="domain" description="KRAB" evidence="1">
    <location>
        <begin position="15"/>
        <end position="86"/>
    </location>
</feature>
<dbReference type="Ensembl" id="ENSSHAT00000045937.1">
    <property type="protein sequence ID" value="ENSSHAP00000033057.1"/>
    <property type="gene ID" value="ENSSHAG00000022256.1"/>
</dbReference>
<dbReference type="PANTHER" id="PTHR23232">
    <property type="entry name" value="KRAB DOMAIN C2H2 ZINC FINGER"/>
    <property type="match status" value="1"/>
</dbReference>
<dbReference type="Proteomes" id="UP000007648">
    <property type="component" value="Unassembled WGS sequence"/>
</dbReference>
<dbReference type="GO" id="GO:0006355">
    <property type="term" value="P:regulation of DNA-templated transcription"/>
    <property type="evidence" value="ECO:0007669"/>
    <property type="project" value="InterPro"/>
</dbReference>
<reference evidence="2 3" key="1">
    <citation type="journal article" date="2011" name="Proc. Natl. Acad. Sci. U.S.A.">
        <title>Genetic diversity and population structure of the endangered marsupial Sarcophilus harrisii (Tasmanian devil).</title>
        <authorList>
            <person name="Miller W."/>
            <person name="Hayes V.M."/>
            <person name="Ratan A."/>
            <person name="Petersen D.C."/>
            <person name="Wittekindt N.E."/>
            <person name="Miller J."/>
            <person name="Walenz B."/>
            <person name="Knight J."/>
            <person name="Qi J."/>
            <person name="Zhao F."/>
            <person name="Wang Q."/>
            <person name="Bedoya-Reina O.C."/>
            <person name="Katiyar N."/>
            <person name="Tomsho L.P."/>
            <person name="Kasson L.M."/>
            <person name="Hardie R.A."/>
            <person name="Woodbridge P."/>
            <person name="Tindall E.A."/>
            <person name="Bertelsen M.F."/>
            <person name="Dixon D."/>
            <person name="Pyecroft S."/>
            <person name="Helgen K.M."/>
            <person name="Lesk A.M."/>
            <person name="Pringle T.H."/>
            <person name="Patterson N."/>
            <person name="Zhang Y."/>
            <person name="Kreiss A."/>
            <person name="Woods G.M."/>
            <person name="Jones M.E."/>
            <person name="Schuster S.C."/>
        </authorList>
    </citation>
    <scope>NUCLEOTIDE SEQUENCE [LARGE SCALE GENOMIC DNA]</scope>
</reference>
<dbReference type="AlphaFoldDB" id="A0A7N4P4V8"/>
<name>A0A7N4P4V8_SARHA</name>
<reference evidence="2" key="2">
    <citation type="submission" date="2025-08" db="UniProtKB">
        <authorList>
            <consortium name="Ensembl"/>
        </authorList>
    </citation>
    <scope>IDENTIFICATION</scope>
</reference>
<dbReference type="InParanoid" id="A0A7N4P4V8"/>
<dbReference type="Gene3D" id="6.10.140.140">
    <property type="match status" value="1"/>
</dbReference>
<reference evidence="2" key="3">
    <citation type="submission" date="2025-09" db="UniProtKB">
        <authorList>
            <consortium name="Ensembl"/>
        </authorList>
    </citation>
    <scope>IDENTIFICATION</scope>
</reference>
<dbReference type="InterPro" id="IPR036051">
    <property type="entry name" value="KRAB_dom_sf"/>
</dbReference>
<proteinExistence type="predicted"/>
<gene>
    <name evidence="2" type="primary">LOC100913232</name>
</gene>
<dbReference type="SMART" id="SM00349">
    <property type="entry name" value="KRAB"/>
    <property type="match status" value="1"/>
</dbReference>
<dbReference type="PANTHER" id="PTHR23232:SF168">
    <property type="entry name" value="KRAB DOMAIN-CONTAINING PROTEIN"/>
    <property type="match status" value="1"/>
</dbReference>
<evidence type="ECO:0000259" key="1">
    <source>
        <dbReference type="PROSITE" id="PS50805"/>
    </source>
</evidence>
<dbReference type="PROSITE" id="PS50805">
    <property type="entry name" value="KRAB"/>
    <property type="match status" value="1"/>
</dbReference>
<evidence type="ECO:0000313" key="2">
    <source>
        <dbReference type="Ensembl" id="ENSSHAP00000033057.1"/>
    </source>
</evidence>
<keyword evidence="3" id="KW-1185">Reference proteome</keyword>
<dbReference type="CDD" id="cd07765">
    <property type="entry name" value="KRAB_A-box"/>
    <property type="match status" value="1"/>
</dbReference>
<protein>
    <recommendedName>
        <fullName evidence="1">KRAB domain-containing protein</fullName>
    </recommendedName>
</protein>
<accession>A0A7N4P4V8</accession>
<dbReference type="InterPro" id="IPR001909">
    <property type="entry name" value="KRAB"/>
</dbReference>
<sequence>MVTSLLTSRDTTESLTLRDVAVDFTREEWRSLHPSQKELYRDVMLENYRNLVCLGLAVSKEDVISQLERGEPPWGPEGDALSGPCPGEWLRTRQRSSYTQQPHVSWGGQDFCTLCFRGSTSSRAAGPSAGRAEAACPQLQRCRADAGALGDLREQLRSKGSC</sequence>
<evidence type="ECO:0000313" key="3">
    <source>
        <dbReference type="Proteomes" id="UP000007648"/>
    </source>
</evidence>
<dbReference type="GeneTree" id="ENSGT00950000182890"/>
<dbReference type="InterPro" id="IPR050169">
    <property type="entry name" value="Krueppel_C2H2_ZnF"/>
</dbReference>
<dbReference type="SUPFAM" id="SSF109640">
    <property type="entry name" value="KRAB domain (Kruppel-associated box)"/>
    <property type="match status" value="1"/>
</dbReference>
<organism evidence="2 3">
    <name type="scientific">Sarcophilus harrisii</name>
    <name type="common">Tasmanian devil</name>
    <name type="synonym">Sarcophilus laniarius</name>
    <dbReference type="NCBI Taxonomy" id="9305"/>
    <lineage>
        <taxon>Eukaryota</taxon>
        <taxon>Metazoa</taxon>
        <taxon>Chordata</taxon>
        <taxon>Craniata</taxon>
        <taxon>Vertebrata</taxon>
        <taxon>Euteleostomi</taxon>
        <taxon>Mammalia</taxon>
        <taxon>Metatheria</taxon>
        <taxon>Dasyuromorphia</taxon>
        <taxon>Dasyuridae</taxon>
        <taxon>Sarcophilus</taxon>
    </lineage>
</organism>